<evidence type="ECO:0000256" key="8">
    <source>
        <dbReference type="ARBA" id="ARBA00023136"/>
    </source>
</evidence>
<feature type="transmembrane region" description="Helical" evidence="11">
    <location>
        <begin position="47"/>
        <end position="68"/>
    </location>
</feature>
<feature type="transmembrane region" description="Helical" evidence="11">
    <location>
        <begin position="355"/>
        <end position="374"/>
    </location>
</feature>
<keyword evidence="7 10" id="KW-0129">CBS domain</keyword>
<dbReference type="InterPro" id="IPR051280">
    <property type="entry name" value="Cl-channel/antiporter"/>
</dbReference>
<feature type="transmembrane region" description="Helical" evidence="11">
    <location>
        <begin position="514"/>
        <end position="537"/>
    </location>
</feature>
<keyword evidence="6 11" id="KW-0406">Ion transport</keyword>
<keyword evidence="8 11" id="KW-0472">Membrane</keyword>
<keyword evidence="3 11" id="KW-0812">Transmembrane</keyword>
<feature type="transmembrane region" description="Helical" evidence="11">
    <location>
        <begin position="116"/>
        <end position="138"/>
    </location>
</feature>
<dbReference type="Pfam" id="PF00654">
    <property type="entry name" value="Voltage_CLC"/>
    <property type="match status" value="1"/>
</dbReference>
<dbReference type="InterPro" id="IPR014743">
    <property type="entry name" value="Cl-channel_core"/>
</dbReference>
<dbReference type="CDD" id="cd04591">
    <property type="entry name" value="CBS_pair_voltage-gated_CLC_euk_bac"/>
    <property type="match status" value="1"/>
</dbReference>
<dbReference type="InterPro" id="IPR000644">
    <property type="entry name" value="CBS_dom"/>
</dbReference>
<feature type="transmembrane region" description="Helical" evidence="11">
    <location>
        <begin position="308"/>
        <end position="335"/>
    </location>
</feature>
<keyword evidence="5 11" id="KW-1133">Transmembrane helix</keyword>
<dbReference type="PANTHER" id="PTHR11689">
    <property type="entry name" value="CHLORIDE CHANNEL PROTEIN CLC FAMILY MEMBER"/>
    <property type="match status" value="1"/>
</dbReference>
<feature type="transmembrane region" description="Helical" evidence="11">
    <location>
        <begin position="549"/>
        <end position="573"/>
    </location>
</feature>
<evidence type="ECO:0000256" key="5">
    <source>
        <dbReference type="ARBA" id="ARBA00022989"/>
    </source>
</evidence>
<gene>
    <name evidence="13" type="primary">Clcn7</name>
    <name evidence="13" type="ORF">g.10575</name>
</gene>
<proteinExistence type="inferred from homology"/>
<keyword evidence="4" id="KW-0677">Repeat</keyword>
<evidence type="ECO:0000256" key="2">
    <source>
        <dbReference type="ARBA" id="ARBA00022448"/>
    </source>
</evidence>
<dbReference type="SUPFAM" id="SSF54631">
    <property type="entry name" value="CBS-domain pair"/>
    <property type="match status" value="1"/>
</dbReference>
<protein>
    <recommendedName>
        <fullName evidence="11">Chloride channel protein</fullName>
    </recommendedName>
</protein>
<feature type="domain" description="CBS" evidence="12">
    <location>
        <begin position="819"/>
        <end position="876"/>
    </location>
</feature>
<dbReference type="PROSITE" id="PS51371">
    <property type="entry name" value="CBS"/>
    <property type="match status" value="1"/>
</dbReference>
<feature type="transmembrane region" description="Helical" evidence="11">
    <location>
        <begin position="228"/>
        <end position="252"/>
    </location>
</feature>
<dbReference type="Pfam" id="PF00571">
    <property type="entry name" value="CBS"/>
    <property type="match status" value="2"/>
</dbReference>
<evidence type="ECO:0000256" key="9">
    <source>
        <dbReference type="ARBA" id="ARBA00023214"/>
    </source>
</evidence>
<keyword evidence="2 11" id="KW-0813">Transport</keyword>
<dbReference type="InterPro" id="IPR001807">
    <property type="entry name" value="ClC"/>
</dbReference>
<feature type="transmembrane region" description="Helical" evidence="11">
    <location>
        <begin position="491"/>
        <end position="508"/>
    </location>
</feature>
<evidence type="ECO:0000313" key="13">
    <source>
        <dbReference type="EMBL" id="MDE49669.1"/>
    </source>
</evidence>
<name>A0A6G1SH30_9ACAR</name>
<dbReference type="SMART" id="SM00116">
    <property type="entry name" value="CBS"/>
    <property type="match status" value="1"/>
</dbReference>
<dbReference type="GO" id="GO:0005254">
    <property type="term" value="F:chloride channel activity"/>
    <property type="evidence" value="ECO:0007669"/>
    <property type="project" value="UniProtKB-UniRule"/>
</dbReference>
<evidence type="ECO:0000256" key="1">
    <source>
        <dbReference type="ARBA" id="ARBA00004141"/>
    </source>
</evidence>
<sequence length="887" mass="98762">MVHDNCQRTLSRKYESLDYDLIENVIYLEHQHKARFKNYISRELQRWLAILLIGLATAASGFFAFVVVDYLSRIKYTWVISLSNRPECINNATTNDDHSTQTLTNVQILKCILQPYAVLIAWNSLFILAGASMVTYLAPVAAGSGIPVVKCYLNGVKIPQVVRFKTYVTKLLGVVSSVVGGLAVGKEGPFIQCGAAIGAGLSQGKSTSFNFDLNLFKAFRNDRDKRDFVSAGASAGVAAAFGAPIGGVLFALEEGASFWNQALTWRLFFCSMTTSFAINLMMCAYNHQGGILAFHSLVNFGLVEELDYFWYEIPIYVCIAICGGLIGASFCHAHVAITNFRQKYISSNRSKVFEAVFVTILTATAGIILILYAAECRKLPRDDDEFDFVSGIKQNQTSHRNSAYYKLFKFSGSRDDGGYSRKTSNYSDITSSILTYDGDAEIRRAISGHILTFICPPGEYSAMSSLWLKTSEGVASTFMILQENIWSMKTLSIFFVVYYCLAVITYGLSVSAGVFIPSLLVGAAGGRLIGAALLYLFGPQEWLVQQNKFAIVGAVSVLGGIVRMTISLTVIVIEATGCISFGMPIMICLMVSKWVADSFIEGLYDLAIKMANVPFLEWEPPLKSHTIYASDIMEPNVKVLQTTETVANLINILKSTTHNGFPVVDIDGFDGASEGMDDSGKYYVTPASRKSRMMAMSDEDRDSIDSRIIKPAHSQARGYHHDGSTNQGHSSDDFLTGSFQRCSVSAKRESHGRFRGLVLRWQLLVMLELKIFNENERSYEKLNLEAFQQSYPSYPDLDQVVAGLSEESYKFHVDLRSIMNPTPYIVHHSSSFPRIFQIFRSLGLRHLVVIDDRNQVVGMITRKDLARYVRERDSDGLFRFYELEYSS</sequence>
<feature type="transmembrane region" description="Helical" evidence="11">
    <location>
        <begin position="264"/>
        <end position="287"/>
    </location>
</feature>
<evidence type="ECO:0000256" key="11">
    <source>
        <dbReference type="RuleBase" id="RU361221"/>
    </source>
</evidence>
<accession>A0A6G1SH30</accession>
<evidence type="ECO:0000256" key="10">
    <source>
        <dbReference type="PROSITE-ProRule" id="PRU00703"/>
    </source>
</evidence>
<comment type="caution">
    <text evidence="11">Lacks conserved residue(s) required for the propagation of feature annotation.</text>
</comment>
<reference evidence="13" key="1">
    <citation type="submission" date="2018-10" db="EMBL/GenBank/DDBJ databases">
        <title>Transcriptome assembly of Aceria tosichella (Wheat curl mite) Type 2.</title>
        <authorList>
            <person name="Scully E.D."/>
            <person name="Geib S.M."/>
            <person name="Palmer N.A."/>
            <person name="Gupta A.K."/>
            <person name="Sarath G."/>
            <person name="Tatineni S."/>
        </authorList>
    </citation>
    <scope>NUCLEOTIDE SEQUENCE</scope>
    <source>
        <strain evidence="13">LincolnNE</strain>
    </source>
</reference>
<dbReference type="PRINTS" id="PR00762">
    <property type="entry name" value="CLCHANNEL"/>
</dbReference>
<dbReference type="PANTHER" id="PTHR11689:SF136">
    <property type="entry name" value="H(+)_CL(-) EXCHANGE TRANSPORTER 7"/>
    <property type="match status" value="1"/>
</dbReference>
<dbReference type="EMBL" id="GGYP01004898">
    <property type="protein sequence ID" value="MDE49669.1"/>
    <property type="molecule type" value="Transcribed_RNA"/>
</dbReference>
<evidence type="ECO:0000256" key="6">
    <source>
        <dbReference type="ARBA" id="ARBA00023065"/>
    </source>
</evidence>
<dbReference type="SUPFAM" id="SSF81340">
    <property type="entry name" value="Clc chloride channel"/>
    <property type="match status" value="1"/>
</dbReference>
<evidence type="ECO:0000256" key="4">
    <source>
        <dbReference type="ARBA" id="ARBA00022737"/>
    </source>
</evidence>
<dbReference type="Gene3D" id="1.10.3080.10">
    <property type="entry name" value="Clc chloride channel"/>
    <property type="match status" value="1"/>
</dbReference>
<evidence type="ECO:0000256" key="3">
    <source>
        <dbReference type="ARBA" id="ARBA00022692"/>
    </source>
</evidence>
<comment type="subcellular location">
    <subcellularLocation>
        <location evidence="1 11">Membrane</location>
        <topology evidence="1 11">Multi-pass membrane protein</topology>
    </subcellularLocation>
</comment>
<dbReference type="InterPro" id="IPR046342">
    <property type="entry name" value="CBS_dom_sf"/>
</dbReference>
<keyword evidence="9 11" id="KW-0868">Chloride</keyword>
<dbReference type="GO" id="GO:0005765">
    <property type="term" value="C:lysosomal membrane"/>
    <property type="evidence" value="ECO:0007669"/>
    <property type="project" value="TreeGrafter"/>
</dbReference>
<comment type="similarity">
    <text evidence="11">Belongs to the chloride channel (TC 2.A.49) family.</text>
</comment>
<dbReference type="AlphaFoldDB" id="A0A6G1SH30"/>
<evidence type="ECO:0000256" key="7">
    <source>
        <dbReference type="ARBA" id="ARBA00023122"/>
    </source>
</evidence>
<evidence type="ECO:0000259" key="12">
    <source>
        <dbReference type="PROSITE" id="PS51371"/>
    </source>
</evidence>
<organism evidence="13">
    <name type="scientific">Aceria tosichella</name>
    <name type="common">wheat curl mite</name>
    <dbReference type="NCBI Taxonomy" id="561515"/>
    <lineage>
        <taxon>Eukaryota</taxon>
        <taxon>Metazoa</taxon>
        <taxon>Ecdysozoa</taxon>
        <taxon>Arthropoda</taxon>
        <taxon>Chelicerata</taxon>
        <taxon>Arachnida</taxon>
        <taxon>Acari</taxon>
        <taxon>Acariformes</taxon>
        <taxon>Trombidiformes</taxon>
        <taxon>Prostigmata</taxon>
        <taxon>Eupodina</taxon>
        <taxon>Eriophyoidea</taxon>
        <taxon>Eriophyidae</taxon>
        <taxon>Eriophyinae</taxon>
        <taxon>Aceriini</taxon>
        <taxon>Aceria</taxon>
    </lineage>
</organism>
<dbReference type="Gene3D" id="3.10.580.10">
    <property type="entry name" value="CBS-domain"/>
    <property type="match status" value="1"/>
</dbReference>